<evidence type="ECO:0000256" key="5">
    <source>
        <dbReference type="PROSITE-ProRule" id="PRU01002"/>
    </source>
</evidence>
<sequence length="1013" mass="116018">MAKTEPLPEDLRCNRTDGRKWRCNRPVMENKKLCEIHHLQGRHRQHKEKVPDFLKLERKPNRTSSQELGVWRKDEKRAKKRKILSGFDENFDGSLREIEMSRGDLKLDLIREFLKREVVKRKERKIQESEEESDDLVIAKTLSQSGENLRNAGGYSGKGGLGGLISCSLDESGFGSKNDEPILSTVVETLNSLREAKLSTGGKRMKCHWCHRSSYHTLVKCTSCHKQFFCEDCIKARCLNKQELKMACPVCIGTCNCRACLTNQSNDGEEKDYYNDDTKLLHYLIHVLLPVIAKVNHDQIIELEFESIIKGKRLYELHIPQIKCGYRELPSCNNCKASVVDFHRSCTRCSYNICLSCCRESRQGQSRGEINENKMTCLNGKNDDSSDDGLLLKRRYNTSRQGSCRNSSAAPTIQQKLNDCADKNIPCPDHSFDGFVNNLELRSVFPFGWLNELQSSVEEIVDSYVLPKTPDYGPQCSICRKTDHRVNRIRLLQETARRTDPSDNFLYYPTVQDLRIENLEHFQKHWGKGHPVILRNLIKSTSKLSWDPFIMFYNFLGLENSNHQNYNIKSNNCLDWCEVEICNKKTFMGSLDGHPNANVCRDTVKFRGWLSPQLFQQHFPAHHAAILDALPLKEYINPECGILNLALKLPNEMPMANLGPCIYLTYGAPEELAQANFLTRLSYESYDVVNILAHATDVPINVEELNRLRELLNRRKEQDNRRSKADATGQPLENQLDVTSMIHREDVEEMTRKISLYSEDTEESVSQDVTAENLKVVDEVLMPYTDLDRGCAQTLIDLNIPVASEPDVEYDSEATVSATIQGEEDSENESFFHDNIENSGYDDNKSASSCGAVWDIFRREDVQKLLEYLTRYSNELTQAYGSPKEVVHPILDQSLFLDAFNIMRLKEEFHIEPWTFKQNIGEAVMIPAGCPYQVRKLKSCVNIALEFISPENAHECIRLAEELRLLPQGHKAKVKIPEVENMTIYGMKAAVKEIKQSYTSRVSISEHVFCVNS</sequence>
<dbReference type="PANTHER" id="PTHR12549:SF42">
    <property type="entry name" value="LYSINE-SPECIFIC DEMETHYLASE JMJ28"/>
    <property type="match status" value="1"/>
</dbReference>
<dbReference type="EMBL" id="CP093343">
    <property type="protein sequence ID" value="WOG85244.1"/>
    <property type="molecule type" value="Genomic_DNA"/>
</dbReference>
<dbReference type="GO" id="GO:0003712">
    <property type="term" value="F:transcription coregulator activity"/>
    <property type="evidence" value="ECO:0007669"/>
    <property type="project" value="TreeGrafter"/>
</dbReference>
<evidence type="ECO:0000313" key="10">
    <source>
        <dbReference type="Proteomes" id="UP000077755"/>
    </source>
</evidence>
<evidence type="ECO:0000259" key="7">
    <source>
        <dbReference type="PROSITE" id="PS51184"/>
    </source>
</evidence>
<dbReference type="Pfam" id="PF02373">
    <property type="entry name" value="JmjC"/>
    <property type="match status" value="1"/>
</dbReference>
<dbReference type="InterPro" id="IPR003347">
    <property type="entry name" value="JmjC_dom"/>
</dbReference>
<name>A0AAF1AJ36_DAUCS</name>
<dbReference type="Gene3D" id="2.60.120.650">
    <property type="entry name" value="Cupin"/>
    <property type="match status" value="2"/>
</dbReference>
<feature type="domain" description="WRC" evidence="8">
    <location>
        <begin position="7"/>
        <end position="51"/>
    </location>
</feature>
<accession>A0AAF1AJ36</accession>
<evidence type="ECO:0000256" key="2">
    <source>
        <dbReference type="ARBA" id="ARBA00006801"/>
    </source>
</evidence>
<keyword evidence="6" id="KW-0175">Coiled coil</keyword>
<dbReference type="GO" id="GO:0000118">
    <property type="term" value="C:histone deacetylase complex"/>
    <property type="evidence" value="ECO:0007669"/>
    <property type="project" value="TreeGrafter"/>
</dbReference>
<dbReference type="AlphaFoldDB" id="A0AAF1AJ36"/>
<reference evidence="9" key="2">
    <citation type="submission" date="2022-03" db="EMBL/GenBank/DDBJ databases">
        <title>Draft title - Genomic analysis of global carrot germplasm unveils the trajectory of domestication and the origin of high carotenoid orange carrot.</title>
        <authorList>
            <person name="Iorizzo M."/>
            <person name="Ellison S."/>
            <person name="Senalik D."/>
            <person name="Macko-Podgorni A."/>
            <person name="Grzebelus D."/>
            <person name="Bostan H."/>
            <person name="Rolling W."/>
            <person name="Curaba J."/>
            <person name="Simon P."/>
        </authorList>
    </citation>
    <scope>NUCLEOTIDE SEQUENCE</scope>
    <source>
        <tissue evidence="9">Leaf</tissue>
    </source>
</reference>
<comment type="subcellular location">
    <subcellularLocation>
        <location evidence="1">Nucleus</location>
    </subcellularLocation>
</comment>
<dbReference type="GO" id="GO:0006357">
    <property type="term" value="P:regulation of transcription by RNA polymerase II"/>
    <property type="evidence" value="ECO:0007669"/>
    <property type="project" value="TreeGrafter"/>
</dbReference>
<reference evidence="9" key="1">
    <citation type="journal article" date="2016" name="Nat. Genet.">
        <title>A high-quality carrot genome assembly provides new insights into carotenoid accumulation and asterid genome evolution.</title>
        <authorList>
            <person name="Iorizzo M."/>
            <person name="Ellison S."/>
            <person name="Senalik D."/>
            <person name="Zeng P."/>
            <person name="Satapoomin P."/>
            <person name="Huang J."/>
            <person name="Bowman M."/>
            <person name="Iovene M."/>
            <person name="Sanseverino W."/>
            <person name="Cavagnaro P."/>
            <person name="Yildiz M."/>
            <person name="Macko-Podgorni A."/>
            <person name="Moranska E."/>
            <person name="Grzebelus E."/>
            <person name="Grzebelus D."/>
            <person name="Ashrafi H."/>
            <person name="Zheng Z."/>
            <person name="Cheng S."/>
            <person name="Spooner D."/>
            <person name="Van Deynze A."/>
            <person name="Simon P."/>
        </authorList>
    </citation>
    <scope>NUCLEOTIDE SEQUENCE</scope>
    <source>
        <tissue evidence="9">Leaf</tissue>
    </source>
</reference>
<dbReference type="GO" id="GO:0000785">
    <property type="term" value="C:chromatin"/>
    <property type="evidence" value="ECO:0007669"/>
    <property type="project" value="TreeGrafter"/>
</dbReference>
<dbReference type="InterPro" id="IPR045109">
    <property type="entry name" value="LSDs-like"/>
</dbReference>
<proteinExistence type="inferred from homology"/>
<gene>
    <name evidence="9" type="ORF">DCAR_0104432</name>
</gene>
<dbReference type="PANTHER" id="PTHR12549">
    <property type="entry name" value="JMJC DOMAIN-CONTAINING HISTONE DEMETHYLATION PROTEIN"/>
    <property type="match status" value="1"/>
</dbReference>
<comment type="caution">
    <text evidence="5">Lacks conserved residue(s) required for the propagation of feature annotation.</text>
</comment>
<evidence type="ECO:0000259" key="8">
    <source>
        <dbReference type="PROSITE" id="PS51667"/>
    </source>
</evidence>
<feature type="domain" description="JmjC" evidence="7">
    <location>
        <begin position="619"/>
        <end position="964"/>
    </location>
</feature>
<keyword evidence="4" id="KW-0539">Nucleus</keyword>
<dbReference type="Proteomes" id="UP000077755">
    <property type="component" value="Chromosome 1"/>
</dbReference>
<dbReference type="Pfam" id="PF08879">
    <property type="entry name" value="WRC"/>
    <property type="match status" value="1"/>
</dbReference>
<organism evidence="9 10">
    <name type="scientific">Daucus carota subsp. sativus</name>
    <name type="common">Carrot</name>
    <dbReference type="NCBI Taxonomy" id="79200"/>
    <lineage>
        <taxon>Eukaryota</taxon>
        <taxon>Viridiplantae</taxon>
        <taxon>Streptophyta</taxon>
        <taxon>Embryophyta</taxon>
        <taxon>Tracheophyta</taxon>
        <taxon>Spermatophyta</taxon>
        <taxon>Magnoliopsida</taxon>
        <taxon>eudicotyledons</taxon>
        <taxon>Gunneridae</taxon>
        <taxon>Pentapetalae</taxon>
        <taxon>asterids</taxon>
        <taxon>campanulids</taxon>
        <taxon>Apiales</taxon>
        <taxon>Apiaceae</taxon>
        <taxon>Apioideae</taxon>
        <taxon>Scandiceae</taxon>
        <taxon>Daucinae</taxon>
        <taxon>Daucus</taxon>
        <taxon>Daucus sect. Daucus</taxon>
    </lineage>
</organism>
<dbReference type="GO" id="GO:0031490">
    <property type="term" value="F:chromatin DNA binding"/>
    <property type="evidence" value="ECO:0007669"/>
    <property type="project" value="TreeGrafter"/>
</dbReference>
<dbReference type="GO" id="GO:0032454">
    <property type="term" value="F:histone H3K9 demethylase activity"/>
    <property type="evidence" value="ECO:0007669"/>
    <property type="project" value="InterPro"/>
</dbReference>
<dbReference type="GO" id="GO:0046872">
    <property type="term" value="F:metal ion binding"/>
    <property type="evidence" value="ECO:0007669"/>
    <property type="project" value="UniProtKB-KW"/>
</dbReference>
<dbReference type="PROSITE" id="PS51184">
    <property type="entry name" value="JMJC"/>
    <property type="match status" value="1"/>
</dbReference>
<dbReference type="SUPFAM" id="SSF51197">
    <property type="entry name" value="Clavaminate synthase-like"/>
    <property type="match status" value="1"/>
</dbReference>
<comment type="similarity">
    <text evidence="2">Belongs to the JARID1 histone demethylase family.</text>
</comment>
<keyword evidence="10" id="KW-1185">Reference proteome</keyword>
<evidence type="ECO:0000313" key="9">
    <source>
        <dbReference type="EMBL" id="WOG85244.1"/>
    </source>
</evidence>
<feature type="coiled-coil region" evidence="6">
    <location>
        <begin position="701"/>
        <end position="728"/>
    </location>
</feature>
<dbReference type="SMART" id="SM00558">
    <property type="entry name" value="JmjC"/>
    <property type="match status" value="1"/>
</dbReference>
<dbReference type="PROSITE" id="PS51667">
    <property type="entry name" value="WRC"/>
    <property type="match status" value="1"/>
</dbReference>
<evidence type="ECO:0000256" key="4">
    <source>
        <dbReference type="ARBA" id="ARBA00023242"/>
    </source>
</evidence>
<evidence type="ECO:0008006" key="11">
    <source>
        <dbReference type="Google" id="ProtNLM"/>
    </source>
</evidence>
<protein>
    <recommendedName>
        <fullName evidence="11">JmjC domain-containing protein</fullName>
    </recommendedName>
</protein>
<keyword evidence="3" id="KW-0479">Metal-binding</keyword>
<dbReference type="InterPro" id="IPR014977">
    <property type="entry name" value="WRC_dom"/>
</dbReference>
<evidence type="ECO:0000256" key="1">
    <source>
        <dbReference type="ARBA" id="ARBA00004123"/>
    </source>
</evidence>
<evidence type="ECO:0000256" key="6">
    <source>
        <dbReference type="SAM" id="Coils"/>
    </source>
</evidence>
<evidence type="ECO:0000256" key="3">
    <source>
        <dbReference type="ARBA" id="ARBA00022723"/>
    </source>
</evidence>